<dbReference type="PROSITE" id="PS50157">
    <property type="entry name" value="ZINC_FINGER_C2H2_2"/>
    <property type="match status" value="3"/>
</dbReference>
<dbReference type="GO" id="GO:0000981">
    <property type="term" value="F:DNA-binding transcription factor activity, RNA polymerase II-specific"/>
    <property type="evidence" value="ECO:0007669"/>
    <property type="project" value="TreeGrafter"/>
</dbReference>
<dbReference type="Gene3D" id="3.30.160.60">
    <property type="entry name" value="Classic Zinc Finger"/>
    <property type="match status" value="3"/>
</dbReference>
<dbReference type="InParanoid" id="A0A6P7H1A9"/>
<keyword evidence="5" id="KW-0539">Nucleus</keyword>
<evidence type="ECO:0000256" key="7">
    <source>
        <dbReference type="PROSITE-ProRule" id="PRU00042"/>
    </source>
</evidence>
<dbReference type="GO" id="GO:0008270">
    <property type="term" value="F:zinc ion binding"/>
    <property type="evidence" value="ECO:0007669"/>
    <property type="project" value="UniProtKB-KW"/>
</dbReference>
<dbReference type="GO" id="GO:0000978">
    <property type="term" value="F:RNA polymerase II cis-regulatory region sequence-specific DNA binding"/>
    <property type="evidence" value="ECO:0007669"/>
    <property type="project" value="TreeGrafter"/>
</dbReference>
<name>A0A6P7H1A9_DIAVI</name>
<reference evidence="9" key="1">
    <citation type="submission" date="2025-08" db="UniProtKB">
        <authorList>
            <consortium name="RefSeq"/>
        </authorList>
    </citation>
    <scope>IDENTIFICATION</scope>
    <source>
        <tissue evidence="9">Whole insect</tissue>
    </source>
</reference>
<sequence length="177" mass="20710">MHNVRPFRILTRRSNGRSREIVCVVRTNHEAEWLDETDIDLQQTTTHCANNCLASLTQEDNKMKPIEPFFEHSSQGQSGHAEEKAVNKNVAVQIIQRPYNCEICLKKFSQHKSLKRHTIEKHYTGEKPFNCEFCFKQFSTTGHLQKHLRVHTETKSFNCEICSKQFNCASYLKRHSM</sequence>
<dbReference type="SUPFAM" id="SSF57667">
    <property type="entry name" value="beta-beta-alpha zinc fingers"/>
    <property type="match status" value="2"/>
</dbReference>
<accession>A0A6P7H1A9</accession>
<evidence type="ECO:0000256" key="4">
    <source>
        <dbReference type="ARBA" id="ARBA00022833"/>
    </source>
</evidence>
<evidence type="ECO:0000313" key="9">
    <source>
        <dbReference type="RefSeq" id="XP_028152257.1"/>
    </source>
</evidence>
<dbReference type="InterPro" id="IPR050527">
    <property type="entry name" value="Snail/Krueppel_Znf"/>
</dbReference>
<dbReference type="FunFam" id="3.30.160.60:FF:000446">
    <property type="entry name" value="Zinc finger protein"/>
    <property type="match status" value="1"/>
</dbReference>
<evidence type="ECO:0000256" key="6">
    <source>
        <dbReference type="ARBA" id="ARBA00037948"/>
    </source>
</evidence>
<proteinExistence type="inferred from homology"/>
<dbReference type="GO" id="GO:0005634">
    <property type="term" value="C:nucleus"/>
    <property type="evidence" value="ECO:0007669"/>
    <property type="project" value="UniProtKB-ARBA"/>
</dbReference>
<dbReference type="SMART" id="SM00355">
    <property type="entry name" value="ZnF_C2H2"/>
    <property type="match status" value="3"/>
</dbReference>
<dbReference type="RefSeq" id="XP_028152257.1">
    <property type="nucleotide sequence ID" value="XM_028296456.1"/>
</dbReference>
<dbReference type="PANTHER" id="PTHR24388:SF53">
    <property type="entry name" value="CHORION TRANSCRIPTION FACTOR CF2-RELATED"/>
    <property type="match status" value="1"/>
</dbReference>
<keyword evidence="4" id="KW-0862">Zinc</keyword>
<dbReference type="AlphaFoldDB" id="A0A6P7H1A9"/>
<dbReference type="PROSITE" id="PS00028">
    <property type="entry name" value="ZINC_FINGER_C2H2_1"/>
    <property type="match status" value="2"/>
</dbReference>
<dbReference type="InterPro" id="IPR036236">
    <property type="entry name" value="Znf_C2H2_sf"/>
</dbReference>
<keyword evidence="2" id="KW-0677">Repeat</keyword>
<evidence type="ECO:0000259" key="8">
    <source>
        <dbReference type="PROSITE" id="PS50157"/>
    </source>
</evidence>
<dbReference type="FunFam" id="3.30.160.60:FF:000264">
    <property type="entry name" value="Zinc finger protein 236"/>
    <property type="match status" value="1"/>
</dbReference>
<evidence type="ECO:0000256" key="2">
    <source>
        <dbReference type="ARBA" id="ARBA00022737"/>
    </source>
</evidence>
<feature type="domain" description="C2H2-type" evidence="8">
    <location>
        <begin position="129"/>
        <end position="156"/>
    </location>
</feature>
<gene>
    <name evidence="9" type="primary">LOC114345663</name>
</gene>
<comment type="similarity">
    <text evidence="6">Belongs to the snail C2H2-type zinc-finger protein family.</text>
</comment>
<dbReference type="PANTHER" id="PTHR24388">
    <property type="entry name" value="ZINC FINGER PROTEIN"/>
    <property type="match status" value="1"/>
</dbReference>
<dbReference type="Pfam" id="PF00096">
    <property type="entry name" value="zf-C2H2"/>
    <property type="match status" value="1"/>
</dbReference>
<feature type="non-terminal residue" evidence="9">
    <location>
        <position position="177"/>
    </location>
</feature>
<protein>
    <submittedName>
        <fullName evidence="9">Zinc finger protein 233-like</fullName>
    </submittedName>
</protein>
<keyword evidence="1" id="KW-0479">Metal-binding</keyword>
<evidence type="ECO:0000256" key="5">
    <source>
        <dbReference type="ARBA" id="ARBA00023242"/>
    </source>
</evidence>
<feature type="domain" description="C2H2-type" evidence="8">
    <location>
        <begin position="157"/>
        <end position="177"/>
    </location>
</feature>
<keyword evidence="3 7" id="KW-0863">Zinc-finger</keyword>
<evidence type="ECO:0000256" key="1">
    <source>
        <dbReference type="ARBA" id="ARBA00022723"/>
    </source>
</evidence>
<dbReference type="InterPro" id="IPR013087">
    <property type="entry name" value="Znf_C2H2_type"/>
</dbReference>
<feature type="domain" description="C2H2-type" evidence="8">
    <location>
        <begin position="99"/>
        <end position="128"/>
    </location>
</feature>
<evidence type="ECO:0000256" key="3">
    <source>
        <dbReference type="ARBA" id="ARBA00022771"/>
    </source>
</evidence>
<dbReference type="Pfam" id="PF13894">
    <property type="entry name" value="zf-C2H2_4"/>
    <property type="match status" value="1"/>
</dbReference>
<organism evidence="9">
    <name type="scientific">Diabrotica virgifera virgifera</name>
    <name type="common">western corn rootworm</name>
    <dbReference type="NCBI Taxonomy" id="50390"/>
    <lineage>
        <taxon>Eukaryota</taxon>
        <taxon>Metazoa</taxon>
        <taxon>Ecdysozoa</taxon>
        <taxon>Arthropoda</taxon>
        <taxon>Hexapoda</taxon>
        <taxon>Insecta</taxon>
        <taxon>Pterygota</taxon>
        <taxon>Neoptera</taxon>
        <taxon>Endopterygota</taxon>
        <taxon>Coleoptera</taxon>
        <taxon>Polyphaga</taxon>
        <taxon>Cucujiformia</taxon>
        <taxon>Chrysomeloidea</taxon>
        <taxon>Chrysomelidae</taxon>
        <taxon>Galerucinae</taxon>
        <taxon>Diabroticina</taxon>
        <taxon>Diabroticites</taxon>
        <taxon>Diabrotica</taxon>
    </lineage>
</organism>